<dbReference type="InterPro" id="IPR001611">
    <property type="entry name" value="Leu-rich_rpt"/>
</dbReference>
<gene>
    <name evidence="10" type="ORF">QJS04_geneDACA020969</name>
</gene>
<keyword evidence="6 9" id="KW-1133">Transmembrane helix</keyword>
<sequence>MTVYTFENNGSLIYLDLSYNSLSGSIPTELGPMNYLQVLNLGHNDLTGPIPDSFGWLKEVGVLDLSHNRLMGSIPKTLSTLTFLSDFDVSNNNLTGLIPSSGQLITFPASRFENNSGLCGYQLGRRCNGAGSEGQAGARLNNSSYVGKKRMLIGIVVLTLIIVMQILTLYKLRKW</sequence>
<comment type="similarity">
    <text evidence="2">Belongs to the RLP family.</text>
</comment>
<dbReference type="Pfam" id="PF00560">
    <property type="entry name" value="LRR_1"/>
    <property type="match status" value="2"/>
</dbReference>
<accession>A0AAV9B519</accession>
<keyword evidence="11" id="KW-1185">Reference proteome</keyword>
<dbReference type="PANTHER" id="PTHR48065">
    <property type="entry name" value="OS10G0469600 PROTEIN"/>
    <property type="match status" value="1"/>
</dbReference>
<reference evidence="10" key="1">
    <citation type="journal article" date="2023" name="Nat. Commun.">
        <title>Diploid and tetraploid genomes of Acorus and the evolution of monocots.</title>
        <authorList>
            <person name="Ma L."/>
            <person name="Liu K.W."/>
            <person name="Li Z."/>
            <person name="Hsiao Y.Y."/>
            <person name="Qi Y."/>
            <person name="Fu T."/>
            <person name="Tang G.D."/>
            <person name="Zhang D."/>
            <person name="Sun W.H."/>
            <person name="Liu D.K."/>
            <person name="Li Y."/>
            <person name="Chen G.Z."/>
            <person name="Liu X.D."/>
            <person name="Liao X.Y."/>
            <person name="Jiang Y.T."/>
            <person name="Yu X."/>
            <person name="Hao Y."/>
            <person name="Huang J."/>
            <person name="Zhao X.W."/>
            <person name="Ke S."/>
            <person name="Chen Y.Y."/>
            <person name="Wu W.L."/>
            <person name="Hsu J.L."/>
            <person name="Lin Y.F."/>
            <person name="Huang M.D."/>
            <person name="Li C.Y."/>
            <person name="Huang L."/>
            <person name="Wang Z.W."/>
            <person name="Zhao X."/>
            <person name="Zhong W.Y."/>
            <person name="Peng D.H."/>
            <person name="Ahmad S."/>
            <person name="Lan S."/>
            <person name="Zhang J.S."/>
            <person name="Tsai W.C."/>
            <person name="Van de Peer Y."/>
            <person name="Liu Z.J."/>
        </authorList>
    </citation>
    <scope>NUCLEOTIDE SEQUENCE</scope>
    <source>
        <strain evidence="10">SCP</strain>
    </source>
</reference>
<evidence type="ECO:0000256" key="6">
    <source>
        <dbReference type="ARBA" id="ARBA00022989"/>
    </source>
</evidence>
<dbReference type="PRINTS" id="PR00019">
    <property type="entry name" value="LEURICHRPT"/>
</dbReference>
<dbReference type="AlphaFoldDB" id="A0AAV9B519"/>
<dbReference type="FunFam" id="3.80.10.10:FF:000111">
    <property type="entry name" value="LRR receptor-like serine/threonine-protein kinase ERECTA"/>
    <property type="match status" value="1"/>
</dbReference>
<organism evidence="10 11">
    <name type="scientific">Acorus gramineus</name>
    <name type="common">Dwarf sweet flag</name>
    <dbReference type="NCBI Taxonomy" id="55184"/>
    <lineage>
        <taxon>Eukaryota</taxon>
        <taxon>Viridiplantae</taxon>
        <taxon>Streptophyta</taxon>
        <taxon>Embryophyta</taxon>
        <taxon>Tracheophyta</taxon>
        <taxon>Spermatophyta</taxon>
        <taxon>Magnoliopsida</taxon>
        <taxon>Liliopsida</taxon>
        <taxon>Acoraceae</taxon>
        <taxon>Acorus</taxon>
    </lineage>
</organism>
<evidence type="ECO:0000256" key="2">
    <source>
        <dbReference type="ARBA" id="ARBA00009592"/>
    </source>
</evidence>
<comment type="subcellular location">
    <subcellularLocation>
        <location evidence="1">Membrane</location>
        <topology evidence="1">Single-pass membrane protein</topology>
    </subcellularLocation>
</comment>
<keyword evidence="5" id="KW-0677">Repeat</keyword>
<evidence type="ECO:0000256" key="5">
    <source>
        <dbReference type="ARBA" id="ARBA00022737"/>
    </source>
</evidence>
<reference evidence="10" key="2">
    <citation type="submission" date="2023-06" db="EMBL/GenBank/DDBJ databases">
        <authorList>
            <person name="Ma L."/>
            <person name="Liu K.-W."/>
            <person name="Li Z."/>
            <person name="Hsiao Y.-Y."/>
            <person name="Qi Y."/>
            <person name="Fu T."/>
            <person name="Tang G."/>
            <person name="Zhang D."/>
            <person name="Sun W.-H."/>
            <person name="Liu D.-K."/>
            <person name="Li Y."/>
            <person name="Chen G.-Z."/>
            <person name="Liu X.-D."/>
            <person name="Liao X.-Y."/>
            <person name="Jiang Y.-T."/>
            <person name="Yu X."/>
            <person name="Hao Y."/>
            <person name="Huang J."/>
            <person name="Zhao X.-W."/>
            <person name="Ke S."/>
            <person name="Chen Y.-Y."/>
            <person name="Wu W.-L."/>
            <person name="Hsu J.-L."/>
            <person name="Lin Y.-F."/>
            <person name="Huang M.-D."/>
            <person name="Li C.-Y."/>
            <person name="Huang L."/>
            <person name="Wang Z.-W."/>
            <person name="Zhao X."/>
            <person name="Zhong W.-Y."/>
            <person name="Peng D.-H."/>
            <person name="Ahmad S."/>
            <person name="Lan S."/>
            <person name="Zhang J.-S."/>
            <person name="Tsai W.-C."/>
            <person name="Van De Peer Y."/>
            <person name="Liu Z.-J."/>
        </authorList>
    </citation>
    <scope>NUCLEOTIDE SEQUENCE</scope>
    <source>
        <strain evidence="10">SCP</strain>
        <tissue evidence="10">Leaves</tissue>
    </source>
</reference>
<dbReference type="GO" id="GO:0016020">
    <property type="term" value="C:membrane"/>
    <property type="evidence" value="ECO:0007669"/>
    <property type="project" value="UniProtKB-SubCell"/>
</dbReference>
<comment type="caution">
    <text evidence="10">The sequence shown here is derived from an EMBL/GenBank/DDBJ whole genome shotgun (WGS) entry which is preliminary data.</text>
</comment>
<evidence type="ECO:0000313" key="10">
    <source>
        <dbReference type="EMBL" id="KAK1271571.1"/>
    </source>
</evidence>
<evidence type="ECO:0000256" key="9">
    <source>
        <dbReference type="SAM" id="Phobius"/>
    </source>
</evidence>
<keyword evidence="3" id="KW-0433">Leucine-rich repeat</keyword>
<dbReference type="InterPro" id="IPR032675">
    <property type="entry name" value="LRR_dom_sf"/>
</dbReference>
<dbReference type="SUPFAM" id="SSF52058">
    <property type="entry name" value="L domain-like"/>
    <property type="match status" value="1"/>
</dbReference>
<feature type="transmembrane region" description="Helical" evidence="9">
    <location>
        <begin position="151"/>
        <end position="170"/>
    </location>
</feature>
<dbReference type="Gene3D" id="3.80.10.10">
    <property type="entry name" value="Ribonuclease Inhibitor"/>
    <property type="match status" value="1"/>
</dbReference>
<protein>
    <submittedName>
        <fullName evidence="10">Brassinosteroid LRR receptor kinase</fullName>
    </submittedName>
</protein>
<evidence type="ECO:0000256" key="3">
    <source>
        <dbReference type="ARBA" id="ARBA00022614"/>
    </source>
</evidence>
<keyword evidence="8" id="KW-0325">Glycoprotein</keyword>
<proteinExistence type="inferred from homology"/>
<keyword evidence="10" id="KW-0418">Kinase</keyword>
<keyword evidence="4 9" id="KW-0812">Transmembrane</keyword>
<dbReference type="PANTHER" id="PTHR48065:SF23">
    <property type="entry name" value="LEUCINE-RICH REPEAT-CONTAINING N-TERMINAL PLANT-TYPE DOMAIN-CONTAINING PROTEIN"/>
    <property type="match status" value="1"/>
</dbReference>
<dbReference type="Pfam" id="PF13855">
    <property type="entry name" value="LRR_8"/>
    <property type="match status" value="1"/>
</dbReference>
<dbReference type="Proteomes" id="UP001179952">
    <property type="component" value="Unassembled WGS sequence"/>
</dbReference>
<evidence type="ECO:0000256" key="1">
    <source>
        <dbReference type="ARBA" id="ARBA00004167"/>
    </source>
</evidence>
<evidence type="ECO:0000256" key="7">
    <source>
        <dbReference type="ARBA" id="ARBA00023136"/>
    </source>
</evidence>
<evidence type="ECO:0000256" key="4">
    <source>
        <dbReference type="ARBA" id="ARBA00022692"/>
    </source>
</evidence>
<dbReference type="GO" id="GO:0016301">
    <property type="term" value="F:kinase activity"/>
    <property type="evidence" value="ECO:0007669"/>
    <property type="project" value="UniProtKB-KW"/>
</dbReference>
<evidence type="ECO:0000256" key="8">
    <source>
        <dbReference type="ARBA" id="ARBA00023180"/>
    </source>
</evidence>
<keyword evidence="10" id="KW-0808">Transferase</keyword>
<keyword evidence="10" id="KW-0675">Receptor</keyword>
<evidence type="ECO:0000313" key="11">
    <source>
        <dbReference type="Proteomes" id="UP001179952"/>
    </source>
</evidence>
<keyword evidence="7 9" id="KW-0472">Membrane</keyword>
<dbReference type="EMBL" id="JAUJYN010000005">
    <property type="protein sequence ID" value="KAK1271571.1"/>
    <property type="molecule type" value="Genomic_DNA"/>
</dbReference>
<name>A0AAV9B519_ACOGR</name>